<dbReference type="AlphaFoldDB" id="A0A3M7QTP6"/>
<name>A0A3M7QTP6_BRAPC</name>
<comment type="caution">
    <text evidence="1">The sequence shown here is derived from an EMBL/GenBank/DDBJ whole genome shotgun (WGS) entry which is preliminary data.</text>
</comment>
<organism evidence="1 2">
    <name type="scientific">Brachionus plicatilis</name>
    <name type="common">Marine rotifer</name>
    <name type="synonym">Brachionus muelleri</name>
    <dbReference type="NCBI Taxonomy" id="10195"/>
    <lineage>
        <taxon>Eukaryota</taxon>
        <taxon>Metazoa</taxon>
        <taxon>Spiralia</taxon>
        <taxon>Gnathifera</taxon>
        <taxon>Rotifera</taxon>
        <taxon>Eurotatoria</taxon>
        <taxon>Monogononta</taxon>
        <taxon>Pseudotrocha</taxon>
        <taxon>Ploima</taxon>
        <taxon>Brachionidae</taxon>
        <taxon>Brachionus</taxon>
    </lineage>
</organism>
<proteinExistence type="predicted"/>
<gene>
    <name evidence="1" type="ORF">BpHYR1_035969</name>
</gene>
<reference evidence="1 2" key="1">
    <citation type="journal article" date="2018" name="Sci. Rep.">
        <title>Genomic signatures of local adaptation to the degree of environmental predictability in rotifers.</title>
        <authorList>
            <person name="Franch-Gras L."/>
            <person name="Hahn C."/>
            <person name="Garcia-Roger E.M."/>
            <person name="Carmona M.J."/>
            <person name="Serra M."/>
            <person name="Gomez A."/>
        </authorList>
    </citation>
    <scope>NUCLEOTIDE SEQUENCE [LARGE SCALE GENOMIC DNA]</scope>
    <source>
        <strain evidence="1">HYR1</strain>
    </source>
</reference>
<evidence type="ECO:0000313" key="1">
    <source>
        <dbReference type="EMBL" id="RNA14358.1"/>
    </source>
</evidence>
<keyword evidence="2" id="KW-1185">Reference proteome</keyword>
<dbReference type="Proteomes" id="UP000276133">
    <property type="component" value="Unassembled WGS sequence"/>
</dbReference>
<sequence>METSCSSLIKFLASPGCFLHEYCLSGSYREPKYCLGRLYTELYWLESFSSRASWLSSSSSSLCLMNCSWSDLCGLGDWDGDEHSDDSDETDGEMELKDLSDRLELPLSWSWESWLLGLSGLASVLAE</sequence>
<protein>
    <submittedName>
        <fullName evidence="1">Uncharacterized protein</fullName>
    </submittedName>
</protein>
<accession>A0A3M7QTP6</accession>
<dbReference type="EMBL" id="REGN01005207">
    <property type="protein sequence ID" value="RNA14358.1"/>
    <property type="molecule type" value="Genomic_DNA"/>
</dbReference>
<evidence type="ECO:0000313" key="2">
    <source>
        <dbReference type="Proteomes" id="UP000276133"/>
    </source>
</evidence>